<evidence type="ECO:0000259" key="2">
    <source>
        <dbReference type="Pfam" id="PF04773"/>
    </source>
</evidence>
<keyword evidence="1" id="KW-0472">Membrane</keyword>
<sequence>MKDKEYTIDELINNPSFALWVEGDLNERQAERWNLWVKKSKKNRELAIRAQQKISGYAFKRPALPDVQREWARVRADVVPEKQSIGSTRVKQVRKGRSRDYFSLFLKVAAVLLVGLFVGYAAYMYQDPAAVEEPVAVQRVQTNYAEKKTINLSDGSTIILAANSELSYKENWLDQPVKRVVLKGEAYFDIAPKEKKGSPKFVVETDDGTAAVWGTRFTMDTYGTGTRVVLAEGEVRILPENNTGNEETTTLEPGELVRFHGESSHIELKKVNPAVYTSWSTNELFFDNTPLSVLINRIERTYGVTVEVQDLEMLNRTLSGSVDFRSLNGLTDAVAGIFGFQIHQTGETLIIKQ</sequence>
<evidence type="ECO:0000313" key="4">
    <source>
        <dbReference type="EMBL" id="SMO69926.1"/>
    </source>
</evidence>
<proteinExistence type="predicted"/>
<feature type="domain" description="Protein FecR C-terminal" evidence="3">
    <location>
        <begin position="284"/>
        <end position="351"/>
    </location>
</feature>
<keyword evidence="5" id="KW-1185">Reference proteome</keyword>
<dbReference type="Pfam" id="PF04773">
    <property type="entry name" value="FecR"/>
    <property type="match status" value="1"/>
</dbReference>
<dbReference type="Pfam" id="PF16344">
    <property type="entry name" value="FecR_C"/>
    <property type="match status" value="1"/>
</dbReference>
<dbReference type="PANTHER" id="PTHR30273">
    <property type="entry name" value="PERIPLASMIC SIGNAL SENSOR AND SIGMA FACTOR ACTIVATOR FECR-RELATED"/>
    <property type="match status" value="1"/>
</dbReference>
<dbReference type="GO" id="GO:0016989">
    <property type="term" value="F:sigma factor antagonist activity"/>
    <property type="evidence" value="ECO:0007669"/>
    <property type="project" value="TreeGrafter"/>
</dbReference>
<dbReference type="RefSeq" id="WP_142714790.1">
    <property type="nucleotide sequence ID" value="NZ_FXTH01000010.1"/>
</dbReference>
<feature type="transmembrane region" description="Helical" evidence="1">
    <location>
        <begin position="104"/>
        <end position="125"/>
    </location>
</feature>
<dbReference type="Gene3D" id="2.60.120.1440">
    <property type="match status" value="1"/>
</dbReference>
<dbReference type="PIRSF" id="PIRSF018266">
    <property type="entry name" value="FecR"/>
    <property type="match status" value="1"/>
</dbReference>
<feature type="domain" description="FecR protein" evidence="2">
    <location>
        <begin position="139"/>
        <end position="236"/>
    </location>
</feature>
<reference evidence="4 5" key="1">
    <citation type="submission" date="2017-05" db="EMBL/GenBank/DDBJ databases">
        <authorList>
            <person name="Varghese N."/>
            <person name="Submissions S."/>
        </authorList>
    </citation>
    <scope>NUCLEOTIDE SEQUENCE [LARGE SCALE GENOMIC DNA]</scope>
    <source>
        <strain evidence="4 5">DSM 21194</strain>
    </source>
</reference>
<keyword evidence="1" id="KW-1133">Transmembrane helix</keyword>
<dbReference type="OrthoDB" id="1523489at2"/>
<dbReference type="Gene3D" id="3.55.50.30">
    <property type="match status" value="1"/>
</dbReference>
<evidence type="ECO:0000259" key="3">
    <source>
        <dbReference type="Pfam" id="PF16344"/>
    </source>
</evidence>
<dbReference type="InterPro" id="IPR006860">
    <property type="entry name" value="FecR"/>
</dbReference>
<dbReference type="PANTHER" id="PTHR30273:SF2">
    <property type="entry name" value="PROTEIN FECR"/>
    <property type="match status" value="1"/>
</dbReference>
<gene>
    <name evidence="4" type="ORF">SAMN06265218_1108</name>
</gene>
<name>A0A521DE61_9BACT</name>
<accession>A0A521DE61</accession>
<protein>
    <submittedName>
        <fullName evidence="4">FecR family protein</fullName>
    </submittedName>
</protein>
<dbReference type="InterPro" id="IPR032508">
    <property type="entry name" value="FecR_C"/>
</dbReference>
<evidence type="ECO:0000256" key="1">
    <source>
        <dbReference type="SAM" id="Phobius"/>
    </source>
</evidence>
<dbReference type="AlphaFoldDB" id="A0A521DE61"/>
<keyword evidence="1" id="KW-0812">Transmembrane</keyword>
<dbReference type="Proteomes" id="UP000317593">
    <property type="component" value="Unassembled WGS sequence"/>
</dbReference>
<evidence type="ECO:0000313" key="5">
    <source>
        <dbReference type="Proteomes" id="UP000317593"/>
    </source>
</evidence>
<organism evidence="4 5">
    <name type="scientific">Fodinibius sediminis</name>
    <dbReference type="NCBI Taxonomy" id="1214077"/>
    <lineage>
        <taxon>Bacteria</taxon>
        <taxon>Pseudomonadati</taxon>
        <taxon>Balneolota</taxon>
        <taxon>Balneolia</taxon>
        <taxon>Balneolales</taxon>
        <taxon>Balneolaceae</taxon>
        <taxon>Fodinibius</taxon>
    </lineage>
</organism>
<dbReference type="InterPro" id="IPR012373">
    <property type="entry name" value="Ferrdict_sens_TM"/>
</dbReference>
<dbReference type="EMBL" id="FXTH01000010">
    <property type="protein sequence ID" value="SMO69926.1"/>
    <property type="molecule type" value="Genomic_DNA"/>
</dbReference>